<dbReference type="PANTHER" id="PTHR45884">
    <property type="entry name" value="N-ACETYLTRANSFERASE ECO"/>
    <property type="match status" value="1"/>
</dbReference>
<dbReference type="GO" id="GO:0007064">
    <property type="term" value="P:mitotic sister chromatid cohesion"/>
    <property type="evidence" value="ECO:0007669"/>
    <property type="project" value="TreeGrafter"/>
</dbReference>
<dbReference type="PANTHER" id="PTHR45884:SF2">
    <property type="entry name" value="N-ACETYLTRANSFERASE ECO"/>
    <property type="match status" value="1"/>
</dbReference>
<name>A0A453CBU8_AEGTS</name>
<protein>
    <recommendedName>
        <fullName evidence="2">N-acetyltransferase ESCO acetyl-transferase domain-containing protein</fullName>
    </recommendedName>
</protein>
<organism evidence="3 4">
    <name type="scientific">Aegilops tauschii subsp. strangulata</name>
    <name type="common">Goatgrass</name>
    <dbReference type="NCBI Taxonomy" id="200361"/>
    <lineage>
        <taxon>Eukaryota</taxon>
        <taxon>Viridiplantae</taxon>
        <taxon>Streptophyta</taxon>
        <taxon>Embryophyta</taxon>
        <taxon>Tracheophyta</taxon>
        <taxon>Spermatophyta</taxon>
        <taxon>Magnoliopsida</taxon>
        <taxon>Liliopsida</taxon>
        <taxon>Poales</taxon>
        <taxon>Poaceae</taxon>
        <taxon>BOP clade</taxon>
        <taxon>Pooideae</taxon>
        <taxon>Triticodae</taxon>
        <taxon>Triticeae</taxon>
        <taxon>Triticinae</taxon>
        <taxon>Aegilops</taxon>
    </lineage>
</organism>
<evidence type="ECO:0000259" key="2">
    <source>
        <dbReference type="Pfam" id="PF13880"/>
    </source>
</evidence>
<keyword evidence="4" id="KW-1185">Reference proteome</keyword>
<dbReference type="GO" id="GO:0005634">
    <property type="term" value="C:nucleus"/>
    <property type="evidence" value="ECO:0007669"/>
    <property type="project" value="TreeGrafter"/>
</dbReference>
<dbReference type="Pfam" id="PF13880">
    <property type="entry name" value="Acetyltransf_13"/>
    <property type="match status" value="1"/>
</dbReference>
<evidence type="ECO:0000313" key="4">
    <source>
        <dbReference type="Proteomes" id="UP000015105"/>
    </source>
</evidence>
<reference evidence="3" key="4">
    <citation type="submission" date="2019-03" db="UniProtKB">
        <authorList>
            <consortium name="EnsemblPlants"/>
        </authorList>
    </citation>
    <scope>IDENTIFICATION</scope>
</reference>
<dbReference type="InterPro" id="IPR028009">
    <property type="entry name" value="ESCO_Acetyltransf_dom"/>
</dbReference>
<reference evidence="3" key="3">
    <citation type="journal article" date="2017" name="Nature">
        <title>Genome sequence of the progenitor of the wheat D genome Aegilops tauschii.</title>
        <authorList>
            <person name="Luo M.C."/>
            <person name="Gu Y.Q."/>
            <person name="Puiu D."/>
            <person name="Wang H."/>
            <person name="Twardziok S.O."/>
            <person name="Deal K.R."/>
            <person name="Huo N."/>
            <person name="Zhu T."/>
            <person name="Wang L."/>
            <person name="Wang Y."/>
            <person name="McGuire P.E."/>
            <person name="Liu S."/>
            <person name="Long H."/>
            <person name="Ramasamy R.K."/>
            <person name="Rodriguez J.C."/>
            <person name="Van S.L."/>
            <person name="Yuan L."/>
            <person name="Wang Z."/>
            <person name="Xia Z."/>
            <person name="Xiao L."/>
            <person name="Anderson O.D."/>
            <person name="Ouyang S."/>
            <person name="Liang Y."/>
            <person name="Zimin A.V."/>
            <person name="Pertea G."/>
            <person name="Qi P."/>
            <person name="Bennetzen J.L."/>
            <person name="Dai X."/>
            <person name="Dawson M.W."/>
            <person name="Muller H.G."/>
            <person name="Kugler K."/>
            <person name="Rivarola-Duarte L."/>
            <person name="Spannagl M."/>
            <person name="Mayer K.F.X."/>
            <person name="Lu F.H."/>
            <person name="Bevan M.W."/>
            <person name="Leroy P."/>
            <person name="Li P."/>
            <person name="You F.M."/>
            <person name="Sun Q."/>
            <person name="Liu Z."/>
            <person name="Lyons E."/>
            <person name="Wicker T."/>
            <person name="Salzberg S.L."/>
            <person name="Devos K.M."/>
            <person name="Dvorak J."/>
        </authorList>
    </citation>
    <scope>NUCLEOTIDE SEQUENCE [LARGE SCALE GENOMIC DNA]</scope>
    <source>
        <strain evidence="3">cv. AL8/78</strain>
    </source>
</reference>
<dbReference type="GO" id="GO:0061733">
    <property type="term" value="F:protein-lysine-acetyltransferase activity"/>
    <property type="evidence" value="ECO:0007669"/>
    <property type="project" value="TreeGrafter"/>
</dbReference>
<dbReference type="AlphaFoldDB" id="A0A453CBU8"/>
<evidence type="ECO:0000313" key="3">
    <source>
        <dbReference type="EnsemblPlants" id="AET2Gv20796900.4"/>
    </source>
</evidence>
<proteinExistence type="predicted"/>
<dbReference type="EnsemblPlants" id="AET2Gv20796900.4">
    <property type="protein sequence ID" value="AET2Gv20796900.4"/>
    <property type="gene ID" value="AET2Gv20796900"/>
</dbReference>
<dbReference type="GO" id="GO:0000785">
    <property type="term" value="C:chromatin"/>
    <property type="evidence" value="ECO:0007669"/>
    <property type="project" value="TreeGrafter"/>
</dbReference>
<feature type="compositionally biased region" description="Polar residues" evidence="1">
    <location>
        <begin position="20"/>
        <end position="38"/>
    </location>
</feature>
<accession>A0A453CBU8</accession>
<sequence length="140" mass="15431">RIAGCLVAEPIKAAHEVIPSSASENRSNLPDNKTESAQAKHTLEFGKISFKREVLRRHNHPDKSKEECQGPGAIVCEEEAVPALCGFRAIWVVPSRRRKGIASQLVDAARYIIQALSLQLSHALKTHHYEACTLLLNKGT</sequence>
<reference evidence="3" key="5">
    <citation type="journal article" date="2021" name="G3 (Bethesda)">
        <title>Aegilops tauschii genome assembly Aet v5.0 features greater sequence contiguity and improved annotation.</title>
        <authorList>
            <person name="Wang L."/>
            <person name="Zhu T."/>
            <person name="Rodriguez J.C."/>
            <person name="Deal K.R."/>
            <person name="Dubcovsky J."/>
            <person name="McGuire P.E."/>
            <person name="Lux T."/>
            <person name="Spannagl M."/>
            <person name="Mayer K.F.X."/>
            <person name="Baldrich P."/>
            <person name="Meyers B.C."/>
            <person name="Huo N."/>
            <person name="Gu Y.Q."/>
            <person name="Zhou H."/>
            <person name="Devos K.M."/>
            <person name="Bennetzen J.L."/>
            <person name="Unver T."/>
            <person name="Budak H."/>
            <person name="Gulick P.J."/>
            <person name="Galiba G."/>
            <person name="Kalapos B."/>
            <person name="Nelson D.R."/>
            <person name="Li P."/>
            <person name="You F.M."/>
            <person name="Luo M.C."/>
            <person name="Dvorak J."/>
        </authorList>
    </citation>
    <scope>NUCLEOTIDE SEQUENCE [LARGE SCALE GENOMIC DNA]</scope>
    <source>
        <strain evidence="3">cv. AL8/78</strain>
    </source>
</reference>
<dbReference type="Gramene" id="AET2Gv20796900.4">
    <property type="protein sequence ID" value="AET2Gv20796900.4"/>
    <property type="gene ID" value="AET2Gv20796900"/>
</dbReference>
<feature type="domain" description="N-acetyltransferase ESCO acetyl-transferase" evidence="2">
    <location>
        <begin position="81"/>
        <end position="110"/>
    </location>
</feature>
<feature type="region of interest" description="Disordered" evidence="1">
    <location>
        <begin position="18"/>
        <end position="38"/>
    </location>
</feature>
<reference evidence="4" key="2">
    <citation type="journal article" date="2017" name="Nat. Plants">
        <title>The Aegilops tauschii genome reveals multiple impacts of transposons.</title>
        <authorList>
            <person name="Zhao G."/>
            <person name="Zou C."/>
            <person name="Li K."/>
            <person name="Wang K."/>
            <person name="Li T."/>
            <person name="Gao L."/>
            <person name="Zhang X."/>
            <person name="Wang H."/>
            <person name="Yang Z."/>
            <person name="Liu X."/>
            <person name="Jiang W."/>
            <person name="Mao L."/>
            <person name="Kong X."/>
            <person name="Jiao Y."/>
            <person name="Jia J."/>
        </authorList>
    </citation>
    <scope>NUCLEOTIDE SEQUENCE [LARGE SCALE GENOMIC DNA]</scope>
    <source>
        <strain evidence="4">cv. AL8/78</strain>
    </source>
</reference>
<evidence type="ECO:0000256" key="1">
    <source>
        <dbReference type="SAM" id="MobiDB-lite"/>
    </source>
</evidence>
<reference evidence="4" key="1">
    <citation type="journal article" date="2014" name="Science">
        <title>Ancient hybridizations among the ancestral genomes of bread wheat.</title>
        <authorList>
            <consortium name="International Wheat Genome Sequencing Consortium,"/>
            <person name="Marcussen T."/>
            <person name="Sandve S.R."/>
            <person name="Heier L."/>
            <person name="Spannagl M."/>
            <person name="Pfeifer M."/>
            <person name="Jakobsen K.S."/>
            <person name="Wulff B.B."/>
            <person name="Steuernagel B."/>
            <person name="Mayer K.F."/>
            <person name="Olsen O.A."/>
        </authorList>
    </citation>
    <scope>NUCLEOTIDE SEQUENCE [LARGE SCALE GENOMIC DNA]</scope>
    <source>
        <strain evidence="4">cv. AL8/78</strain>
    </source>
</reference>
<dbReference type="Proteomes" id="UP000015105">
    <property type="component" value="Chromosome 2D"/>
</dbReference>